<sequence length="47" mass="5171">MFAPQPPSKAEMEAQEQTASVTVKQAIATCVLLYLSPFAVEYIQKLV</sequence>
<keyword evidence="8" id="KW-0472">Membrane</keyword>
<name>A0ABR0TJU5_AURPU</name>
<protein>
    <recommendedName>
        <fullName evidence="12">Mitochondrial outer membrane translocase complex, subunit Tom5</fullName>
    </recommendedName>
</protein>
<evidence type="ECO:0000256" key="4">
    <source>
        <dbReference type="ARBA" id="ARBA00022787"/>
    </source>
</evidence>
<proteinExistence type="inferred from homology"/>
<comment type="similarity">
    <text evidence="9">Belongs to the Tom5 family.</text>
</comment>
<keyword evidence="5" id="KW-0653">Protein transport</keyword>
<keyword evidence="3" id="KW-0812">Transmembrane</keyword>
<evidence type="ECO:0000256" key="9">
    <source>
        <dbReference type="ARBA" id="ARBA00025716"/>
    </source>
</evidence>
<keyword evidence="2" id="KW-0813">Transport</keyword>
<evidence type="ECO:0000256" key="1">
    <source>
        <dbReference type="ARBA" id="ARBA00004572"/>
    </source>
</evidence>
<dbReference type="EMBL" id="JASGXD010000008">
    <property type="protein sequence ID" value="KAK6004195.1"/>
    <property type="molecule type" value="Genomic_DNA"/>
</dbReference>
<keyword evidence="11" id="KW-1185">Reference proteome</keyword>
<dbReference type="Proteomes" id="UP001341245">
    <property type="component" value="Unassembled WGS sequence"/>
</dbReference>
<keyword evidence="6" id="KW-1133">Transmembrane helix</keyword>
<evidence type="ECO:0000256" key="8">
    <source>
        <dbReference type="ARBA" id="ARBA00023136"/>
    </source>
</evidence>
<evidence type="ECO:0000256" key="2">
    <source>
        <dbReference type="ARBA" id="ARBA00022448"/>
    </source>
</evidence>
<evidence type="ECO:0000256" key="5">
    <source>
        <dbReference type="ARBA" id="ARBA00022927"/>
    </source>
</evidence>
<reference evidence="10 11" key="1">
    <citation type="submission" date="2023-11" db="EMBL/GenBank/DDBJ databases">
        <title>Draft genome sequence and annotation of the polyextremotolerant black yeast-like fungus Aureobasidium pullulans NRRL 62042.</title>
        <authorList>
            <person name="Dielentheis-Frenken M.R.E."/>
            <person name="Wibberg D."/>
            <person name="Blank L.M."/>
            <person name="Tiso T."/>
        </authorList>
    </citation>
    <scope>NUCLEOTIDE SEQUENCE [LARGE SCALE GENOMIC DNA]</scope>
    <source>
        <strain evidence="10 11">NRRL 62042</strain>
    </source>
</reference>
<keyword evidence="7" id="KW-0496">Mitochondrion</keyword>
<dbReference type="PANTHER" id="PTHR28188">
    <property type="entry name" value="MITOCHONDRIAL IMPORT RECEPTOR SUBUNIT TOM5"/>
    <property type="match status" value="1"/>
</dbReference>
<organism evidence="10 11">
    <name type="scientific">Aureobasidium pullulans</name>
    <name type="common">Black yeast</name>
    <name type="synonym">Pullularia pullulans</name>
    <dbReference type="NCBI Taxonomy" id="5580"/>
    <lineage>
        <taxon>Eukaryota</taxon>
        <taxon>Fungi</taxon>
        <taxon>Dikarya</taxon>
        <taxon>Ascomycota</taxon>
        <taxon>Pezizomycotina</taxon>
        <taxon>Dothideomycetes</taxon>
        <taxon>Dothideomycetidae</taxon>
        <taxon>Dothideales</taxon>
        <taxon>Saccotheciaceae</taxon>
        <taxon>Aureobasidium</taxon>
    </lineage>
</organism>
<comment type="subcellular location">
    <subcellularLocation>
        <location evidence="1">Mitochondrion outer membrane</location>
        <topology evidence="1">Single-pass membrane protein</topology>
    </subcellularLocation>
</comment>
<gene>
    <name evidence="10" type="ORF">QM012_009045</name>
</gene>
<comment type="caution">
    <text evidence="10">The sequence shown here is derived from an EMBL/GenBank/DDBJ whole genome shotgun (WGS) entry which is preliminary data.</text>
</comment>
<evidence type="ECO:0000256" key="3">
    <source>
        <dbReference type="ARBA" id="ARBA00022692"/>
    </source>
</evidence>
<dbReference type="PANTHER" id="PTHR28188:SF1">
    <property type="entry name" value="MITOCHONDRIAL IMPORT RECEPTOR SUBUNIT TOM5"/>
    <property type="match status" value="1"/>
</dbReference>
<evidence type="ECO:0008006" key="12">
    <source>
        <dbReference type="Google" id="ProtNLM"/>
    </source>
</evidence>
<evidence type="ECO:0000313" key="10">
    <source>
        <dbReference type="EMBL" id="KAK6004195.1"/>
    </source>
</evidence>
<evidence type="ECO:0000256" key="7">
    <source>
        <dbReference type="ARBA" id="ARBA00023128"/>
    </source>
</evidence>
<evidence type="ECO:0000313" key="11">
    <source>
        <dbReference type="Proteomes" id="UP001341245"/>
    </source>
</evidence>
<keyword evidence="4" id="KW-1000">Mitochondrion outer membrane</keyword>
<evidence type="ECO:0000256" key="6">
    <source>
        <dbReference type="ARBA" id="ARBA00022989"/>
    </source>
</evidence>
<accession>A0ABR0TJU5</accession>
<dbReference type="InterPro" id="IPR019603">
    <property type="entry name" value="Tom5"/>
</dbReference>
<dbReference type="Pfam" id="PF10642">
    <property type="entry name" value="Tom5"/>
    <property type="match status" value="1"/>
</dbReference>